<accession>A0A6I9S9I3</accession>
<feature type="compositionally biased region" description="Low complexity" evidence="11">
    <location>
        <begin position="9"/>
        <end position="20"/>
    </location>
</feature>
<feature type="region of interest" description="Disordered" evidence="11">
    <location>
        <begin position="98"/>
        <end position="131"/>
    </location>
</feature>
<proteinExistence type="inferred from homology"/>
<comment type="subunit">
    <text evidence="4 10">Homodimers and heterodimers.</text>
</comment>
<keyword evidence="6 10" id="KW-0805">Transcription regulation</keyword>
<evidence type="ECO:0000256" key="3">
    <source>
        <dbReference type="ARBA" id="ARBA00006728"/>
    </source>
</evidence>
<dbReference type="GO" id="GO:0009734">
    <property type="term" value="P:auxin-activated signaling pathway"/>
    <property type="evidence" value="ECO:0007669"/>
    <property type="project" value="UniProtKB-UniRule"/>
</dbReference>
<dbReference type="OrthoDB" id="773336at2759"/>
<evidence type="ECO:0000313" key="14">
    <source>
        <dbReference type="RefSeq" id="XP_010935682.1"/>
    </source>
</evidence>
<protein>
    <recommendedName>
        <fullName evidence="10">Auxin-responsive protein</fullName>
    </recommendedName>
</protein>
<evidence type="ECO:0000256" key="5">
    <source>
        <dbReference type="ARBA" id="ARBA00022491"/>
    </source>
</evidence>
<dbReference type="SUPFAM" id="SSF54277">
    <property type="entry name" value="CAD &amp; PB1 domains"/>
    <property type="match status" value="1"/>
</dbReference>
<feature type="region of interest" description="Disordered" evidence="11">
    <location>
        <begin position="169"/>
        <end position="207"/>
    </location>
</feature>
<keyword evidence="13" id="KW-1185">Reference proteome</keyword>
<dbReference type="GO" id="GO:0006355">
    <property type="term" value="P:regulation of DNA-templated transcription"/>
    <property type="evidence" value="ECO:0007669"/>
    <property type="project" value="InterPro"/>
</dbReference>
<evidence type="ECO:0000256" key="10">
    <source>
        <dbReference type="RuleBase" id="RU004549"/>
    </source>
</evidence>
<sequence>MKGVGGFNAGAASSGSTSAAEVVEKDYVGLSEATSSHPAAVEEAAEGGRREEDEEDLELGLSLGTKNVAGGGGGKAAAAAPWGQSCRILTANDFPSLVSRPSPKSSSTSSVSSSSAALGGGAGGGGVAGTKRAADSVAPEVVGSGHPPSQVVVGWPPIRAFRMNSLFNQSKDNASGTNATTHKKTNSNNTNMKEANGNDDQDNKGRTAGCSRFVKVNMDGDPIGRKVDLNAHHSYETLALSLELMFHKPTMALSTFVHGVKASKLWDGSSEFALTYEDKDGDLMLVGDVPWGMFLDTVKRLRIMRTADASGLASRFQSSNKSYELIRGKP</sequence>
<gene>
    <name evidence="14" type="primary">LOC105055549</name>
</gene>
<reference evidence="14" key="1">
    <citation type="submission" date="2025-08" db="UniProtKB">
        <authorList>
            <consortium name="RefSeq"/>
        </authorList>
    </citation>
    <scope>IDENTIFICATION</scope>
</reference>
<evidence type="ECO:0000256" key="2">
    <source>
        <dbReference type="ARBA" id="ARBA00004123"/>
    </source>
</evidence>
<comment type="function">
    <text evidence="1 10">Aux/IAA proteins are short-lived transcriptional factors that function as repressors of early auxin response genes at low auxin concentrations.</text>
</comment>
<evidence type="ECO:0000256" key="7">
    <source>
        <dbReference type="ARBA" id="ARBA00023163"/>
    </source>
</evidence>
<evidence type="ECO:0000256" key="6">
    <source>
        <dbReference type="ARBA" id="ARBA00023015"/>
    </source>
</evidence>
<evidence type="ECO:0000313" key="13">
    <source>
        <dbReference type="Proteomes" id="UP000504607"/>
    </source>
</evidence>
<comment type="subcellular location">
    <subcellularLocation>
        <location evidence="2 10">Nucleus</location>
    </subcellularLocation>
</comment>
<keyword evidence="8 10" id="KW-0539">Nucleus</keyword>
<feature type="compositionally biased region" description="Gly residues" evidence="11">
    <location>
        <begin position="118"/>
        <end position="128"/>
    </location>
</feature>
<dbReference type="GO" id="GO:0005634">
    <property type="term" value="C:nucleus"/>
    <property type="evidence" value="ECO:0007669"/>
    <property type="project" value="UniProtKB-SubCell"/>
</dbReference>
<evidence type="ECO:0000259" key="12">
    <source>
        <dbReference type="PROSITE" id="PS51745"/>
    </source>
</evidence>
<organism evidence="13 14">
    <name type="scientific">Elaeis guineensis var. tenera</name>
    <name type="common">Oil palm</name>
    <dbReference type="NCBI Taxonomy" id="51953"/>
    <lineage>
        <taxon>Eukaryota</taxon>
        <taxon>Viridiplantae</taxon>
        <taxon>Streptophyta</taxon>
        <taxon>Embryophyta</taxon>
        <taxon>Tracheophyta</taxon>
        <taxon>Spermatophyta</taxon>
        <taxon>Magnoliopsida</taxon>
        <taxon>Liliopsida</taxon>
        <taxon>Arecaceae</taxon>
        <taxon>Arecoideae</taxon>
        <taxon>Cocoseae</taxon>
        <taxon>Elaeidinae</taxon>
        <taxon>Elaeis</taxon>
    </lineage>
</organism>
<dbReference type="Proteomes" id="UP000504607">
    <property type="component" value="Chromosome 12"/>
</dbReference>
<dbReference type="InterPro" id="IPR003311">
    <property type="entry name" value="AUX_IAA"/>
</dbReference>
<dbReference type="InterPro" id="IPR033389">
    <property type="entry name" value="AUX/IAA_dom"/>
</dbReference>
<comment type="similarity">
    <text evidence="3 10">Belongs to the Aux/IAA family.</text>
</comment>
<evidence type="ECO:0000256" key="8">
    <source>
        <dbReference type="ARBA" id="ARBA00023242"/>
    </source>
</evidence>
<dbReference type="PROSITE" id="PS51745">
    <property type="entry name" value="PB1"/>
    <property type="match status" value="1"/>
</dbReference>
<dbReference type="AlphaFoldDB" id="A0A6I9S9I3"/>
<dbReference type="InParanoid" id="A0A6I9S9I3"/>
<dbReference type="RefSeq" id="XP_010935682.1">
    <property type="nucleotide sequence ID" value="XM_010937380.3"/>
</dbReference>
<name>A0A6I9S9I3_ELAGV</name>
<dbReference type="KEGG" id="egu:105055549"/>
<dbReference type="PANTHER" id="PTHR31734:SF6">
    <property type="entry name" value="AUXIN-RESPONSIVE PROTEIN IAA11"/>
    <property type="match status" value="1"/>
</dbReference>
<dbReference type="Pfam" id="PF02309">
    <property type="entry name" value="AUX_IAA"/>
    <property type="match status" value="1"/>
</dbReference>
<keyword evidence="7 10" id="KW-0804">Transcription</keyword>
<evidence type="ECO:0000256" key="9">
    <source>
        <dbReference type="ARBA" id="ARBA00023294"/>
    </source>
</evidence>
<evidence type="ECO:0000256" key="4">
    <source>
        <dbReference type="ARBA" id="ARBA00011726"/>
    </source>
</evidence>
<dbReference type="FunCoup" id="A0A6I9S9I3">
    <property type="interactions" value="3064"/>
</dbReference>
<dbReference type="InterPro" id="IPR053793">
    <property type="entry name" value="PB1-like"/>
</dbReference>
<feature type="compositionally biased region" description="Low complexity" evidence="11">
    <location>
        <begin position="98"/>
        <end position="117"/>
    </location>
</feature>
<dbReference type="PANTHER" id="PTHR31734">
    <property type="entry name" value="AUXIN-RESPONSIVE PROTEIN IAA17"/>
    <property type="match status" value="1"/>
</dbReference>
<keyword evidence="5 10" id="KW-0678">Repressor</keyword>
<evidence type="ECO:0000256" key="1">
    <source>
        <dbReference type="ARBA" id="ARBA00002159"/>
    </source>
</evidence>
<dbReference type="Gene3D" id="3.10.20.90">
    <property type="entry name" value="Phosphatidylinositol 3-kinase Catalytic Subunit, Chain A, domain 1"/>
    <property type="match status" value="1"/>
</dbReference>
<keyword evidence="9 10" id="KW-0927">Auxin signaling pathway</keyword>
<feature type="domain" description="PB1" evidence="12">
    <location>
        <begin position="211"/>
        <end position="308"/>
    </location>
</feature>
<feature type="region of interest" description="Disordered" evidence="11">
    <location>
        <begin position="1"/>
        <end position="57"/>
    </location>
</feature>
<evidence type="ECO:0000256" key="11">
    <source>
        <dbReference type="SAM" id="MobiDB-lite"/>
    </source>
</evidence>
<dbReference type="GeneID" id="105055549"/>